<proteinExistence type="predicted"/>
<dbReference type="AlphaFoldDB" id="A0AB39PMI8"/>
<reference evidence="1" key="1">
    <citation type="submission" date="2024-07" db="EMBL/GenBank/DDBJ databases">
        <authorList>
            <person name="Yu S.T."/>
        </authorList>
    </citation>
    <scope>NUCLEOTIDE SEQUENCE</scope>
    <source>
        <strain evidence="1">R28</strain>
    </source>
</reference>
<protein>
    <submittedName>
        <fullName evidence="1">Terpene synthase family protein</fullName>
    </submittedName>
</protein>
<dbReference type="InterPro" id="IPR008949">
    <property type="entry name" value="Isoprenoid_synthase_dom_sf"/>
</dbReference>
<accession>A0AB39PMI8</accession>
<dbReference type="Pfam" id="PF19086">
    <property type="entry name" value="Terpene_syn_C_2"/>
    <property type="match status" value="1"/>
</dbReference>
<organism evidence="1">
    <name type="scientific">Streptomyces sp. R28</name>
    <dbReference type="NCBI Taxonomy" id="3238628"/>
    <lineage>
        <taxon>Bacteria</taxon>
        <taxon>Bacillati</taxon>
        <taxon>Actinomycetota</taxon>
        <taxon>Actinomycetes</taxon>
        <taxon>Kitasatosporales</taxon>
        <taxon>Streptomycetaceae</taxon>
        <taxon>Streptomyces</taxon>
    </lineage>
</organism>
<gene>
    <name evidence="1" type="ORF">AB5J49_00285</name>
</gene>
<dbReference type="EMBL" id="CP163439">
    <property type="protein sequence ID" value="XDQ31930.1"/>
    <property type="molecule type" value="Genomic_DNA"/>
</dbReference>
<dbReference type="RefSeq" id="WP_369166421.1">
    <property type="nucleotide sequence ID" value="NZ_CP163439.1"/>
</dbReference>
<evidence type="ECO:0000313" key="1">
    <source>
        <dbReference type="EMBL" id="XDQ31930.1"/>
    </source>
</evidence>
<sequence>MTKTDPAAQSSRRAGVIQLPPLYCPIPPATHPEASAIDAATFAFMDAFHLADGPRHRARLAAGMQGFAGRLAPRGDRAAVQLLSDLLIWIFSFDDVTEGPLSRRPGELMLTVAQLRRVLDVPEARISDSPTAAALHDIRTRLLAVAPGWVSSWTEAMRGYLFTEACLASMAADDVKPSLNDYVALRMHAGGALAVTQLVLAANGRLDPRPASDQRVAALMEMAASISIWDSDICSFPKECERGQHDHNLIEVLRRTRGDSLQGAYAAAIRLRDRTMCRFLSLGALGTGAAPHADRYAQSLGHYIRGSLDWCLSTVRYRFGEGSPTTGMQTPILVSSMCSETPTDNSPRPPDIDSIAWWWSDHLVSGPEPSDDTEQ</sequence>
<dbReference type="SUPFAM" id="SSF48576">
    <property type="entry name" value="Terpenoid synthases"/>
    <property type="match status" value="1"/>
</dbReference>
<dbReference type="Gene3D" id="1.10.600.10">
    <property type="entry name" value="Farnesyl Diphosphate Synthase"/>
    <property type="match status" value="1"/>
</dbReference>
<name>A0AB39PMI8_9ACTN</name>